<protein>
    <submittedName>
        <fullName evidence="12">RING finger and transmembrane domain-containing protein 2</fullName>
    </submittedName>
</protein>
<keyword evidence="2 10" id="KW-0812">Transmembrane</keyword>
<keyword evidence="13" id="KW-1185">Reference proteome</keyword>
<evidence type="ECO:0000256" key="4">
    <source>
        <dbReference type="ARBA" id="ARBA00022771"/>
    </source>
</evidence>
<evidence type="ECO:0000256" key="2">
    <source>
        <dbReference type="ARBA" id="ARBA00022692"/>
    </source>
</evidence>
<name>A0A154PPX8_DUFNO</name>
<dbReference type="PROSITE" id="PS50089">
    <property type="entry name" value="ZF_RING_2"/>
    <property type="match status" value="1"/>
</dbReference>
<keyword evidence="3" id="KW-0479">Metal-binding</keyword>
<feature type="domain" description="RING-type" evidence="11">
    <location>
        <begin position="381"/>
        <end position="419"/>
    </location>
</feature>
<dbReference type="SUPFAM" id="SSF57850">
    <property type="entry name" value="RING/U-box"/>
    <property type="match status" value="1"/>
</dbReference>
<evidence type="ECO:0000313" key="13">
    <source>
        <dbReference type="Proteomes" id="UP000076502"/>
    </source>
</evidence>
<feature type="transmembrane region" description="Helical" evidence="10">
    <location>
        <begin position="218"/>
        <end position="237"/>
    </location>
</feature>
<evidence type="ECO:0000313" key="12">
    <source>
        <dbReference type="EMBL" id="KZC13965.1"/>
    </source>
</evidence>
<evidence type="ECO:0000256" key="1">
    <source>
        <dbReference type="ARBA" id="ARBA00004141"/>
    </source>
</evidence>
<feature type="transmembrane region" description="Helical" evidence="10">
    <location>
        <begin position="189"/>
        <end position="206"/>
    </location>
</feature>
<keyword evidence="8 10" id="KW-0472">Membrane</keyword>
<dbReference type="Gene3D" id="3.30.40.10">
    <property type="entry name" value="Zinc/RING finger domain, C3HC4 (zinc finger)"/>
    <property type="match status" value="1"/>
</dbReference>
<dbReference type="PROSITE" id="PS00518">
    <property type="entry name" value="ZF_RING_1"/>
    <property type="match status" value="1"/>
</dbReference>
<dbReference type="EMBL" id="KQ435028">
    <property type="protein sequence ID" value="KZC13965.1"/>
    <property type="molecule type" value="Genomic_DNA"/>
</dbReference>
<reference evidence="12 13" key="1">
    <citation type="submission" date="2015-07" db="EMBL/GenBank/DDBJ databases">
        <title>The genome of Dufourea novaeangliae.</title>
        <authorList>
            <person name="Pan H."/>
            <person name="Kapheim K."/>
        </authorList>
    </citation>
    <scope>NUCLEOTIDE SEQUENCE [LARGE SCALE GENOMIC DNA]</scope>
    <source>
        <strain evidence="12">0120121106</strain>
        <tissue evidence="12">Whole body</tissue>
    </source>
</reference>
<dbReference type="InterPro" id="IPR001841">
    <property type="entry name" value="Znf_RING"/>
</dbReference>
<keyword evidence="4 9" id="KW-0863">Zinc-finger</keyword>
<dbReference type="GO" id="GO:0016020">
    <property type="term" value="C:membrane"/>
    <property type="evidence" value="ECO:0007669"/>
    <property type="project" value="UniProtKB-SubCell"/>
</dbReference>
<dbReference type="GO" id="GO:0008270">
    <property type="term" value="F:zinc ion binding"/>
    <property type="evidence" value="ECO:0007669"/>
    <property type="project" value="UniProtKB-KW"/>
</dbReference>
<dbReference type="Pfam" id="PF13923">
    <property type="entry name" value="zf-C3HC4_2"/>
    <property type="match status" value="1"/>
</dbReference>
<keyword evidence="6" id="KW-0862">Zinc</keyword>
<evidence type="ECO:0000256" key="10">
    <source>
        <dbReference type="SAM" id="Phobius"/>
    </source>
</evidence>
<gene>
    <name evidence="12" type="ORF">WN55_06496</name>
</gene>
<proteinExistence type="predicted"/>
<accession>A0A154PPX8</accession>
<evidence type="ECO:0000256" key="3">
    <source>
        <dbReference type="ARBA" id="ARBA00022723"/>
    </source>
</evidence>
<dbReference type="GO" id="GO:0061630">
    <property type="term" value="F:ubiquitin protein ligase activity"/>
    <property type="evidence" value="ECO:0007669"/>
    <property type="project" value="InterPro"/>
</dbReference>
<evidence type="ECO:0000256" key="9">
    <source>
        <dbReference type="PROSITE-ProRule" id="PRU00175"/>
    </source>
</evidence>
<sequence>MTHSSIATRSIPFISIRDFNFSASTMEHSRIFANNISSTIEEIRPFVEHQPGISLSSLLNIQRIQTPLSTIIPSADNYIINIEDQPISGTHPHNGPDHNHHHHQITATDNFLNNIREAANEVVGENHNNNSNIAINHNNNNNNNNIEENSADALQGSVEARALLRGFRKYILFISLLLAKGLYDHKAGVFNFIVLFVTFNHANNVVKREIAKQNNKSWISLLVITCYVLACIVFINFEYDTHIFSPYTQPLTIWELMWSVLITDFILKLITIVCKVFLTCLPSKLLALRQKGKYYLVLEATSQFYRCIAPVQPWLYYFFEAYQGPEKILGVFISVLYIVSKGTDLLSCLKLLQTAVCKLFQNMNLGVSPSKEQLMASGGICAICHEEYSMPVRLHCNHIFCETCVLTWLDRERSCPLCRAVITDDPIYRDGHTTYSIQLY</sequence>
<dbReference type="SMART" id="SM00184">
    <property type="entry name" value="RING"/>
    <property type="match status" value="1"/>
</dbReference>
<comment type="subcellular location">
    <subcellularLocation>
        <location evidence="1">Membrane</location>
        <topology evidence="1">Multi-pass membrane protein</topology>
    </subcellularLocation>
</comment>
<dbReference type="InterPro" id="IPR044235">
    <property type="entry name" value="RNFT1/2"/>
</dbReference>
<evidence type="ECO:0000256" key="5">
    <source>
        <dbReference type="ARBA" id="ARBA00022786"/>
    </source>
</evidence>
<dbReference type="PANTHER" id="PTHR15860">
    <property type="entry name" value="UNCHARACTERIZED RING FINGER-CONTAINING PROTEIN"/>
    <property type="match status" value="1"/>
</dbReference>
<feature type="transmembrane region" description="Helical" evidence="10">
    <location>
        <begin position="257"/>
        <end position="281"/>
    </location>
</feature>
<dbReference type="PANTHER" id="PTHR15860:SF0">
    <property type="entry name" value="LP20373P"/>
    <property type="match status" value="1"/>
</dbReference>
<dbReference type="InterPro" id="IPR017907">
    <property type="entry name" value="Znf_RING_CS"/>
</dbReference>
<dbReference type="GO" id="GO:1904294">
    <property type="term" value="P:positive regulation of ERAD pathway"/>
    <property type="evidence" value="ECO:0007669"/>
    <property type="project" value="InterPro"/>
</dbReference>
<keyword evidence="7 10" id="KW-1133">Transmembrane helix</keyword>
<evidence type="ECO:0000259" key="11">
    <source>
        <dbReference type="PROSITE" id="PS50089"/>
    </source>
</evidence>
<evidence type="ECO:0000256" key="6">
    <source>
        <dbReference type="ARBA" id="ARBA00022833"/>
    </source>
</evidence>
<keyword evidence="5" id="KW-0833">Ubl conjugation pathway</keyword>
<dbReference type="AlphaFoldDB" id="A0A154PPX8"/>
<evidence type="ECO:0000256" key="8">
    <source>
        <dbReference type="ARBA" id="ARBA00023136"/>
    </source>
</evidence>
<organism evidence="12 13">
    <name type="scientific">Dufourea novaeangliae</name>
    <name type="common">Sweat bee</name>
    <dbReference type="NCBI Taxonomy" id="178035"/>
    <lineage>
        <taxon>Eukaryota</taxon>
        <taxon>Metazoa</taxon>
        <taxon>Ecdysozoa</taxon>
        <taxon>Arthropoda</taxon>
        <taxon>Hexapoda</taxon>
        <taxon>Insecta</taxon>
        <taxon>Pterygota</taxon>
        <taxon>Neoptera</taxon>
        <taxon>Endopterygota</taxon>
        <taxon>Hymenoptera</taxon>
        <taxon>Apocrita</taxon>
        <taxon>Aculeata</taxon>
        <taxon>Apoidea</taxon>
        <taxon>Anthophila</taxon>
        <taxon>Halictidae</taxon>
        <taxon>Rophitinae</taxon>
        <taxon>Dufourea</taxon>
    </lineage>
</organism>
<dbReference type="InterPro" id="IPR013083">
    <property type="entry name" value="Znf_RING/FYVE/PHD"/>
</dbReference>
<evidence type="ECO:0000256" key="7">
    <source>
        <dbReference type="ARBA" id="ARBA00022989"/>
    </source>
</evidence>
<dbReference type="OrthoDB" id="9049620at2759"/>
<dbReference type="Proteomes" id="UP000076502">
    <property type="component" value="Unassembled WGS sequence"/>
</dbReference>